<feature type="domain" description="Fanconi Anaemia group E protein C-terminal" evidence="1">
    <location>
        <begin position="240"/>
        <end position="443"/>
    </location>
</feature>
<dbReference type="Gene3D" id="1.25.40.480">
    <property type="match status" value="1"/>
</dbReference>
<dbReference type="PANTHER" id="PTHR32094">
    <property type="entry name" value="FANCONI ANEMIA GROUP E PROTEIN"/>
    <property type="match status" value="1"/>
</dbReference>
<comment type="caution">
    <text evidence="2">The sequence shown here is derived from an EMBL/GenBank/DDBJ whole genome shotgun (WGS) entry which is preliminary data.</text>
</comment>
<dbReference type="Pfam" id="PF11510">
    <property type="entry name" value="FA_FANCE"/>
    <property type="match status" value="1"/>
</dbReference>
<proteinExistence type="predicted"/>
<protein>
    <recommendedName>
        <fullName evidence="1">Fanconi Anaemia group E protein C-terminal domain-containing protein</fullName>
    </recommendedName>
</protein>
<dbReference type="PANTHER" id="PTHR32094:SF5">
    <property type="entry name" value="FANCONI ANEMIA GROUP E PROTEIN"/>
    <property type="match status" value="1"/>
</dbReference>
<evidence type="ECO:0000313" key="2">
    <source>
        <dbReference type="EMBL" id="CAK8676558.1"/>
    </source>
</evidence>
<evidence type="ECO:0000259" key="1">
    <source>
        <dbReference type="Pfam" id="PF11510"/>
    </source>
</evidence>
<dbReference type="InterPro" id="IPR039685">
    <property type="entry name" value="FANCE"/>
</dbReference>
<reference evidence="2 3" key="1">
    <citation type="submission" date="2024-02" db="EMBL/GenBank/DDBJ databases">
        <authorList>
            <person name="Daric V."/>
            <person name="Darras S."/>
        </authorList>
    </citation>
    <scope>NUCLEOTIDE SEQUENCE [LARGE SCALE GENOMIC DNA]</scope>
</reference>
<evidence type="ECO:0000313" key="3">
    <source>
        <dbReference type="Proteomes" id="UP001642483"/>
    </source>
</evidence>
<accession>A0ABP0FCK4</accession>
<dbReference type="Proteomes" id="UP001642483">
    <property type="component" value="Unassembled WGS sequence"/>
</dbReference>
<dbReference type="EMBL" id="CAWYQH010000035">
    <property type="protein sequence ID" value="CAK8676558.1"/>
    <property type="molecule type" value="Genomic_DNA"/>
</dbReference>
<organism evidence="2 3">
    <name type="scientific">Clavelina lepadiformis</name>
    <name type="common">Light-bulb sea squirt</name>
    <name type="synonym">Ascidia lepadiformis</name>
    <dbReference type="NCBI Taxonomy" id="159417"/>
    <lineage>
        <taxon>Eukaryota</taxon>
        <taxon>Metazoa</taxon>
        <taxon>Chordata</taxon>
        <taxon>Tunicata</taxon>
        <taxon>Ascidiacea</taxon>
        <taxon>Aplousobranchia</taxon>
        <taxon>Clavelinidae</taxon>
        <taxon>Clavelina</taxon>
    </lineage>
</organism>
<sequence length="446" mass="50958">MQNPPQPWQELSEILTLAKDPLLAADCWLKEAKFSKLYPCQPNFDNFVKYLLKLFPAVDVDHNKLVCRPQLTFLPTELQKLLLEFLSQNSCDISKKNREEFYLQFKKHYENLFGEKCLHHLYTINHLNINNAACSGHRTAFNHTVYVTSISRKRSYDKDILTPPKAKRMNFGALCNVSNETVTLEKDEKFSEDPDTKEMTARKLKQLLENNHAVGLVLFLVEDCALFSDAFDTALVPEFDFSEAFFSSLCNCLVEKQIEISNISWTTFMQKVAIAWYVRLRKTCSRSTLQNVAKLCQARPTSAIQDFLVPGLHALSELSDAHVNLATVVAKQVLKSYEQVIFFGAILQTKWENVKRMDKVISLLQSFMNLKLKLETVHLQGIIIFLENYAAKLCSSFHFAKLLLSVIKINAGDFSEPQVQSLKYVLSCNKTTLRVACEAALTKICK</sequence>
<gene>
    <name evidence="2" type="ORF">CVLEPA_LOCUS6017</name>
</gene>
<name>A0ABP0FCK4_CLALP</name>
<keyword evidence="3" id="KW-1185">Reference proteome</keyword>
<dbReference type="InterPro" id="IPR021025">
    <property type="entry name" value="Fanconi_anaemia_gr_E_prot_C"/>
</dbReference>